<protein>
    <recommendedName>
        <fullName evidence="9">RanBP2-type domain-containing protein</fullName>
    </recommendedName>
</protein>
<keyword evidence="1" id="KW-0479">Metal-binding</keyword>
<dbReference type="SUPFAM" id="SSF50182">
    <property type="entry name" value="Sm-like ribonucleoproteins"/>
    <property type="match status" value="1"/>
</dbReference>
<feature type="domain" description="RanBP2-type" evidence="6">
    <location>
        <begin position="450"/>
        <end position="479"/>
    </location>
</feature>
<reference evidence="8" key="1">
    <citation type="submission" date="2021-01" db="EMBL/GenBank/DDBJ databases">
        <authorList>
            <person name="Corre E."/>
            <person name="Pelletier E."/>
            <person name="Niang G."/>
            <person name="Scheremetjew M."/>
            <person name="Finn R."/>
            <person name="Kale V."/>
            <person name="Holt S."/>
            <person name="Cochrane G."/>
            <person name="Meng A."/>
            <person name="Brown T."/>
            <person name="Cohen L."/>
        </authorList>
    </citation>
    <scope>NUCLEOTIDE SEQUENCE</scope>
    <source>
        <strain evidence="8">CCMP3105</strain>
    </source>
</reference>
<evidence type="ECO:0000259" key="6">
    <source>
        <dbReference type="PROSITE" id="PS50199"/>
    </source>
</evidence>
<keyword evidence="3" id="KW-0862">Zinc</keyword>
<evidence type="ECO:0000259" key="7">
    <source>
        <dbReference type="PROSITE" id="PS52002"/>
    </source>
</evidence>
<feature type="domain" description="Sm" evidence="7">
    <location>
        <begin position="1"/>
        <end position="80"/>
    </location>
</feature>
<dbReference type="CDD" id="cd01736">
    <property type="entry name" value="LSm14_N"/>
    <property type="match status" value="1"/>
</dbReference>
<dbReference type="InterPro" id="IPR010920">
    <property type="entry name" value="LSM_dom_sf"/>
</dbReference>
<evidence type="ECO:0000256" key="4">
    <source>
        <dbReference type="PROSITE-ProRule" id="PRU00322"/>
    </source>
</evidence>
<evidence type="ECO:0000256" key="1">
    <source>
        <dbReference type="ARBA" id="ARBA00022723"/>
    </source>
</evidence>
<feature type="region of interest" description="Disordered" evidence="5">
    <location>
        <begin position="113"/>
        <end position="155"/>
    </location>
</feature>
<proteinExistence type="predicted"/>
<dbReference type="Gene3D" id="4.10.1060.10">
    <property type="entry name" value="Zinc finger, RanBP2-type"/>
    <property type="match status" value="1"/>
</dbReference>
<dbReference type="EMBL" id="HBNR01003929">
    <property type="protein sequence ID" value="CAE4563059.1"/>
    <property type="molecule type" value="Transcribed_RNA"/>
</dbReference>
<gene>
    <name evidence="8" type="ORF">AMON00008_LOCUS2678</name>
</gene>
<dbReference type="InterPro" id="IPR047575">
    <property type="entry name" value="Sm"/>
</dbReference>
<feature type="compositionally biased region" description="Low complexity" evidence="5">
    <location>
        <begin position="436"/>
        <end position="449"/>
    </location>
</feature>
<dbReference type="GO" id="GO:0008270">
    <property type="term" value="F:zinc ion binding"/>
    <property type="evidence" value="ECO:0007669"/>
    <property type="project" value="UniProtKB-KW"/>
</dbReference>
<dbReference type="PROSITE" id="PS01358">
    <property type="entry name" value="ZF_RANBP2_1"/>
    <property type="match status" value="1"/>
</dbReference>
<evidence type="ECO:0008006" key="9">
    <source>
        <dbReference type="Google" id="ProtNLM"/>
    </source>
</evidence>
<dbReference type="SMART" id="SM01271">
    <property type="entry name" value="LSM14"/>
    <property type="match status" value="1"/>
</dbReference>
<dbReference type="GO" id="GO:0033962">
    <property type="term" value="P:P-body assembly"/>
    <property type="evidence" value="ECO:0007669"/>
    <property type="project" value="TreeGrafter"/>
</dbReference>
<dbReference type="GO" id="GO:0000932">
    <property type="term" value="C:P-body"/>
    <property type="evidence" value="ECO:0007669"/>
    <property type="project" value="TreeGrafter"/>
</dbReference>
<sequence length="490" mass="52130">MSGNIPYIGSKISLITTSDIRYEGILYTLNREESTIAVQNVRSFGTEGRRCLEVPMSNEIYDFIIFRGKDLKDLTVLQGAPERSSAFSVGSDPFLDSHSSSLYSHGGVANDHFAGFPQGGQPQAHLGYQPSHHVQAPPPMAAAAQRSSLGSAAAPRNGCIPAAPAAPVYPAAPRPSEPPPVAVGLANSRPAERPPMASSLPGGPSTALGSSRTYAPAEPPPPSRPPGYEDAGLSQALRGPVDEDAGLSSSSRGPADEAKAMAPRAPEPKDRPAEPKEQKARGRGKGGGQRKPLYEVLRFHKRAEEAIVKMMRSQGSSSLQPSELRATSEVNPSVYHFYLDFVNYCCPTHMVQSDDQQWESVCKALQKHFEKEFGAHQSQKPPQPQRPNNTLGDFITIETNSKASKKGAKVTRGGGRVGRGAGRGGAKKDADEQTAGDVDGSGSQEDGGSQPASWACPRCTLRNEDLLLECVACGTSKQQAALWVEFPPLG</sequence>
<feature type="compositionally biased region" description="Gly residues" evidence="5">
    <location>
        <begin position="412"/>
        <end position="424"/>
    </location>
</feature>
<dbReference type="Pfam" id="PF00641">
    <property type="entry name" value="Zn_ribbon_RanBP"/>
    <property type="match status" value="1"/>
</dbReference>
<feature type="region of interest" description="Disordered" evidence="5">
    <location>
        <begin position="373"/>
        <end position="392"/>
    </location>
</feature>
<name>A0A7S4UFT9_9DINO</name>
<dbReference type="AlphaFoldDB" id="A0A7S4UFT9"/>
<feature type="region of interest" description="Disordered" evidence="5">
    <location>
        <begin position="401"/>
        <end position="454"/>
    </location>
</feature>
<dbReference type="Gene3D" id="2.30.30.100">
    <property type="match status" value="1"/>
</dbReference>
<feature type="compositionally biased region" description="Polar residues" evidence="5">
    <location>
        <begin position="376"/>
        <end position="392"/>
    </location>
</feature>
<dbReference type="PROSITE" id="PS52002">
    <property type="entry name" value="SM"/>
    <property type="match status" value="1"/>
</dbReference>
<feature type="region of interest" description="Disordered" evidence="5">
    <location>
        <begin position="171"/>
        <end position="293"/>
    </location>
</feature>
<evidence type="ECO:0000313" key="8">
    <source>
        <dbReference type="EMBL" id="CAE4563059.1"/>
    </source>
</evidence>
<evidence type="ECO:0000256" key="5">
    <source>
        <dbReference type="SAM" id="MobiDB-lite"/>
    </source>
</evidence>
<dbReference type="SMART" id="SM00547">
    <property type="entry name" value="ZnF_RBZ"/>
    <property type="match status" value="1"/>
</dbReference>
<organism evidence="8">
    <name type="scientific">Alexandrium monilatum</name>
    <dbReference type="NCBI Taxonomy" id="311494"/>
    <lineage>
        <taxon>Eukaryota</taxon>
        <taxon>Sar</taxon>
        <taxon>Alveolata</taxon>
        <taxon>Dinophyceae</taxon>
        <taxon>Gonyaulacales</taxon>
        <taxon>Pyrocystaceae</taxon>
        <taxon>Alexandrium</taxon>
    </lineage>
</organism>
<feature type="compositionally biased region" description="Pro residues" evidence="5">
    <location>
        <begin position="171"/>
        <end position="181"/>
    </location>
</feature>
<dbReference type="PANTHER" id="PTHR13586:SF0">
    <property type="entry name" value="TRAILER HITCH, ISOFORM H"/>
    <property type="match status" value="1"/>
</dbReference>
<dbReference type="GO" id="GO:0034063">
    <property type="term" value="P:stress granule assembly"/>
    <property type="evidence" value="ECO:0007669"/>
    <property type="project" value="TreeGrafter"/>
</dbReference>
<feature type="compositionally biased region" description="Basic and acidic residues" evidence="5">
    <location>
        <begin position="266"/>
        <end position="280"/>
    </location>
</feature>
<dbReference type="InterPro" id="IPR025609">
    <property type="entry name" value="Lsm14-like_N"/>
</dbReference>
<dbReference type="PANTHER" id="PTHR13586">
    <property type="entry name" value="SCD6 PROTEIN-RELATED"/>
    <property type="match status" value="1"/>
</dbReference>
<dbReference type="PROSITE" id="PS50199">
    <property type="entry name" value="ZF_RANBP2_2"/>
    <property type="match status" value="1"/>
</dbReference>
<evidence type="ECO:0000256" key="2">
    <source>
        <dbReference type="ARBA" id="ARBA00022771"/>
    </source>
</evidence>
<dbReference type="Pfam" id="PF12701">
    <property type="entry name" value="LSM14"/>
    <property type="match status" value="1"/>
</dbReference>
<evidence type="ECO:0000256" key="3">
    <source>
        <dbReference type="ARBA" id="ARBA00022833"/>
    </source>
</evidence>
<keyword evidence="2 4" id="KW-0863">Zinc-finger</keyword>
<accession>A0A7S4UFT9</accession>
<dbReference type="GO" id="GO:0003729">
    <property type="term" value="F:mRNA binding"/>
    <property type="evidence" value="ECO:0007669"/>
    <property type="project" value="TreeGrafter"/>
</dbReference>
<dbReference type="InterPro" id="IPR001876">
    <property type="entry name" value="Znf_RanBP2"/>
</dbReference>